<dbReference type="PANTHER" id="PTHR42648">
    <property type="entry name" value="TRANSPOSASE, PUTATIVE-RELATED"/>
    <property type="match status" value="1"/>
</dbReference>
<dbReference type="Pfam" id="PF07727">
    <property type="entry name" value="RVT_2"/>
    <property type="match status" value="2"/>
</dbReference>
<name>A0ABQ5BXL9_9ASTR</name>
<dbReference type="Pfam" id="PF25597">
    <property type="entry name" value="SH3_retrovirus"/>
    <property type="match status" value="1"/>
</dbReference>
<feature type="region of interest" description="Disordered" evidence="3">
    <location>
        <begin position="238"/>
        <end position="259"/>
    </location>
</feature>
<dbReference type="SUPFAM" id="SSF53098">
    <property type="entry name" value="Ribonuclease H-like"/>
    <property type="match status" value="1"/>
</dbReference>
<reference evidence="5" key="2">
    <citation type="submission" date="2022-01" db="EMBL/GenBank/DDBJ databases">
        <authorList>
            <person name="Yamashiro T."/>
            <person name="Shiraishi A."/>
            <person name="Satake H."/>
            <person name="Nakayama K."/>
        </authorList>
    </citation>
    <scope>NUCLEOTIDE SEQUENCE</scope>
</reference>
<sequence>MHTIVWRNKLEIETLILDGLFNNLKAYELEVKRTSSSTTNSHNVAFLSSSSTNSATRAVNTAQGVNTASTQGAIDSSTTVKNLSDAVIYSFFASQPSIPQLDNEDLQQIPPDDLEEMDLRAPKNQDSMNREPTRRTVPVEETTSKLSVISVDGLGMIKVQTKECPTNFKAWAYSSTSSSSSTNSEGTRVNTVRPKAVVNTTKPKAVHYIAMPKAIHMAVRETKKLLLRPQHVGFRDHKAQSFRPCNPQQDKKIKGDLHGCSSHMTGNRSYLTDYKEIDEGFVAFGGNSKGGKINRKDQRVKLIRCDNGTEFKNKEMNQFCGKKGIKREFSVARSPQQNRVAERKNRTLIEAARTMLADSKLPTTFWAEAINTACYVQTMFDGKADEGFFVGYSIYTKAFRVINSRTRIIEENLHVQFSENTPNIAGSGPNWLFDIDALTKSMNYKPIVAGNQSNGNAGTKTADSPFSQSLKNSPDAGFKPLSDNGKKDDENPRKESDFTDQEKEDNVNSTNNDNAASINEVNAIGAKTSIELPDDPNMPKLEEIVYSDDDKDVGVEADMNNLDAFMFVSPIPTTRVHKHHPVEQIIGDLNSTPQTRRMTKNLEEHGLFSLVQQRTNHKDFKNCLFACFLSQEEPKKVIHALKDPSWIEAMQEELLQFKLQEFWTLVEIEAIRLFLAYASFKDLVVYHMDVKSAFLYAKIEEEVYVCQPPGFEDPDFPDKVYKVEGALYGLHQAPKACSTKKSLCTEFENIMHKKFQMSSIGELAFFLGLQVKQKEDRIFISQDKYVTKILKKFGRTDVKTASTPMETQNPLLKDKDGEEVDVHLYRSMIGSLMYLTSSRPDIIYLKGQPKLGLWYPKESPFDLVAYTDSDYAGASLDRKSTTGGCQFLRSRLISCQCKKQTIVANSITEAEYVAASSLKAKNNVRLMMEKLAIGKNRKSDLNAIGVNAGDLKLMLLSINLLLVLKVNAAKHKLATAGES</sequence>
<evidence type="ECO:0000256" key="3">
    <source>
        <dbReference type="SAM" id="MobiDB-lite"/>
    </source>
</evidence>
<gene>
    <name evidence="5" type="ORF">Tco_0878172</name>
</gene>
<keyword evidence="1" id="KW-0479">Metal-binding</keyword>
<feature type="region of interest" description="Disordered" evidence="3">
    <location>
        <begin position="450"/>
        <end position="518"/>
    </location>
</feature>
<evidence type="ECO:0000256" key="1">
    <source>
        <dbReference type="ARBA" id="ARBA00022723"/>
    </source>
</evidence>
<evidence type="ECO:0000256" key="2">
    <source>
        <dbReference type="ARBA" id="ARBA00022801"/>
    </source>
</evidence>
<dbReference type="PROSITE" id="PS50994">
    <property type="entry name" value="INTEGRASE"/>
    <property type="match status" value="1"/>
</dbReference>
<comment type="caution">
    <text evidence="5">The sequence shown here is derived from an EMBL/GenBank/DDBJ whole genome shotgun (WGS) entry which is preliminary data.</text>
</comment>
<dbReference type="InterPro" id="IPR039537">
    <property type="entry name" value="Retrotran_Ty1/copia-like"/>
</dbReference>
<feature type="compositionally biased region" description="Polar residues" evidence="3">
    <location>
        <begin position="507"/>
        <end position="518"/>
    </location>
</feature>
<dbReference type="InterPro" id="IPR001584">
    <property type="entry name" value="Integrase_cat-core"/>
</dbReference>
<dbReference type="InterPro" id="IPR036397">
    <property type="entry name" value="RNaseH_sf"/>
</dbReference>
<dbReference type="InterPro" id="IPR057670">
    <property type="entry name" value="SH3_retrovirus"/>
</dbReference>
<evidence type="ECO:0000313" key="5">
    <source>
        <dbReference type="EMBL" id="GJT19466.1"/>
    </source>
</evidence>
<dbReference type="CDD" id="cd09272">
    <property type="entry name" value="RNase_HI_RT_Ty1"/>
    <property type="match status" value="1"/>
</dbReference>
<evidence type="ECO:0000259" key="4">
    <source>
        <dbReference type="PROSITE" id="PS50994"/>
    </source>
</evidence>
<dbReference type="Gene3D" id="3.30.420.10">
    <property type="entry name" value="Ribonuclease H-like superfamily/Ribonuclease H"/>
    <property type="match status" value="1"/>
</dbReference>
<accession>A0ABQ5BXL9</accession>
<keyword evidence="6" id="KW-1185">Reference proteome</keyword>
<protein>
    <submittedName>
        <fullName evidence="5">Ribonuclease H-like domain-containing protein</fullName>
    </submittedName>
</protein>
<evidence type="ECO:0000313" key="6">
    <source>
        <dbReference type="Proteomes" id="UP001151760"/>
    </source>
</evidence>
<proteinExistence type="predicted"/>
<dbReference type="PANTHER" id="PTHR42648:SF32">
    <property type="entry name" value="RIBONUCLEASE H-LIKE DOMAIN, GAG-PRE-INTEGRASE DOMAIN PROTEIN-RELATED"/>
    <property type="match status" value="1"/>
</dbReference>
<dbReference type="InterPro" id="IPR013103">
    <property type="entry name" value="RVT_2"/>
</dbReference>
<dbReference type="InterPro" id="IPR012337">
    <property type="entry name" value="RNaseH-like_sf"/>
</dbReference>
<dbReference type="SUPFAM" id="SSF56672">
    <property type="entry name" value="DNA/RNA polymerases"/>
    <property type="match status" value="1"/>
</dbReference>
<feature type="domain" description="Integrase catalytic" evidence="4">
    <location>
        <begin position="301"/>
        <end position="370"/>
    </location>
</feature>
<dbReference type="EMBL" id="BQNB010013719">
    <property type="protein sequence ID" value="GJT19466.1"/>
    <property type="molecule type" value="Genomic_DNA"/>
</dbReference>
<dbReference type="Proteomes" id="UP001151760">
    <property type="component" value="Unassembled WGS sequence"/>
</dbReference>
<feature type="compositionally biased region" description="Polar residues" evidence="3">
    <location>
        <begin position="450"/>
        <end position="472"/>
    </location>
</feature>
<organism evidence="5 6">
    <name type="scientific">Tanacetum coccineum</name>
    <dbReference type="NCBI Taxonomy" id="301880"/>
    <lineage>
        <taxon>Eukaryota</taxon>
        <taxon>Viridiplantae</taxon>
        <taxon>Streptophyta</taxon>
        <taxon>Embryophyta</taxon>
        <taxon>Tracheophyta</taxon>
        <taxon>Spermatophyta</taxon>
        <taxon>Magnoliopsida</taxon>
        <taxon>eudicotyledons</taxon>
        <taxon>Gunneridae</taxon>
        <taxon>Pentapetalae</taxon>
        <taxon>asterids</taxon>
        <taxon>campanulids</taxon>
        <taxon>Asterales</taxon>
        <taxon>Asteraceae</taxon>
        <taxon>Asteroideae</taxon>
        <taxon>Anthemideae</taxon>
        <taxon>Anthemidinae</taxon>
        <taxon>Tanacetum</taxon>
    </lineage>
</organism>
<feature type="compositionally biased region" description="Basic and acidic residues" evidence="3">
    <location>
        <begin position="484"/>
        <end position="506"/>
    </location>
</feature>
<dbReference type="InterPro" id="IPR043502">
    <property type="entry name" value="DNA/RNA_pol_sf"/>
</dbReference>
<feature type="region of interest" description="Disordered" evidence="3">
    <location>
        <begin position="122"/>
        <end position="141"/>
    </location>
</feature>
<reference evidence="5" key="1">
    <citation type="journal article" date="2022" name="Int. J. Mol. Sci.">
        <title>Draft Genome of Tanacetum Coccineum: Genomic Comparison of Closely Related Tanacetum-Family Plants.</title>
        <authorList>
            <person name="Yamashiro T."/>
            <person name="Shiraishi A."/>
            <person name="Nakayama K."/>
            <person name="Satake H."/>
        </authorList>
    </citation>
    <scope>NUCLEOTIDE SEQUENCE</scope>
</reference>
<keyword evidence="2" id="KW-0378">Hydrolase</keyword>
<feature type="compositionally biased region" description="Basic and acidic residues" evidence="3">
    <location>
        <begin position="122"/>
        <end position="138"/>
    </location>
</feature>